<dbReference type="InterPro" id="IPR036249">
    <property type="entry name" value="Thioredoxin-like_sf"/>
</dbReference>
<name>A0AAD5WVX2_9PEZI</name>
<dbReference type="PANTHER" id="PTHR31902">
    <property type="entry name" value="ACTIN PATCHES DISTAL PROTEIN 1"/>
    <property type="match status" value="1"/>
</dbReference>
<evidence type="ECO:0000313" key="4">
    <source>
        <dbReference type="EMBL" id="KAJ2903990.1"/>
    </source>
</evidence>
<dbReference type="Pfam" id="PF06999">
    <property type="entry name" value="Suc_Fer-like"/>
    <property type="match status" value="1"/>
</dbReference>
<organism evidence="4 5">
    <name type="scientific">Zalerion maritima</name>
    <dbReference type="NCBI Taxonomy" id="339359"/>
    <lineage>
        <taxon>Eukaryota</taxon>
        <taxon>Fungi</taxon>
        <taxon>Dikarya</taxon>
        <taxon>Ascomycota</taxon>
        <taxon>Pezizomycotina</taxon>
        <taxon>Sordariomycetes</taxon>
        <taxon>Lulworthiomycetidae</taxon>
        <taxon>Lulworthiales</taxon>
        <taxon>Lulworthiaceae</taxon>
        <taxon>Zalerion</taxon>
    </lineage>
</organism>
<gene>
    <name evidence="4" type="ORF">MKZ38_009045</name>
</gene>
<dbReference type="SUPFAM" id="SSF52833">
    <property type="entry name" value="Thioredoxin-like"/>
    <property type="match status" value="1"/>
</dbReference>
<proteinExistence type="inferred from homology"/>
<dbReference type="EMBL" id="JAKWBI020000065">
    <property type="protein sequence ID" value="KAJ2903990.1"/>
    <property type="molecule type" value="Genomic_DNA"/>
</dbReference>
<evidence type="ECO:0000256" key="2">
    <source>
        <dbReference type="ARBA" id="ARBA00040895"/>
    </source>
</evidence>
<evidence type="ECO:0000313" key="5">
    <source>
        <dbReference type="Proteomes" id="UP001201980"/>
    </source>
</evidence>
<evidence type="ECO:0000256" key="1">
    <source>
        <dbReference type="ARBA" id="ARBA00038208"/>
    </source>
</evidence>
<dbReference type="Gene3D" id="3.40.30.10">
    <property type="entry name" value="Glutaredoxin"/>
    <property type="match status" value="1"/>
</dbReference>
<dbReference type="PANTHER" id="PTHR31902:SF7">
    <property type="entry name" value="ALTERED INHERITANCE OF MITOCHONDRIA PROTEIN 32"/>
    <property type="match status" value="1"/>
</dbReference>
<protein>
    <recommendedName>
        <fullName evidence="2">Altered inheritance of mitochondria protein 32</fullName>
    </recommendedName>
</protein>
<sequence>MTRLFLTLGRQGGRRVAQAQQAHLAHGQSRLHAQTVSQPSGTPGATPGRTYSSSALPTIPTCPSPTCSCASTPSFPDNLEIDRKTPLNGLMPAYAEQVLVCTGQGDWSSKIEADNSGDNLAADLKELFGRGGVYSDPFHNVSVINSSFPSSPTPAKGTPPGLQTNSVYLLPSFKYVPWIPRVSFDSVQALAEGFILPEKLHPEHEKALSPIHKDRLTRKEGYRAFLPGVRDVEDVLVLICGHRGRDARCGVLGPVLQKEFEEKLESRGGVVMRDAVRADGEKEGEEGLTAVEAPETKDKLTRGAGKESDTGAFGARVGLISHIGGHKYAGNVIMYIPPKAKTSDGENHPLAGLGVWYGRVEPKHVEGIVQETLLKGKLIEEFFRGAINTERDLIKL</sequence>
<evidence type="ECO:0000256" key="3">
    <source>
        <dbReference type="SAM" id="MobiDB-lite"/>
    </source>
</evidence>
<comment type="caution">
    <text evidence="4">The sequence shown here is derived from an EMBL/GenBank/DDBJ whole genome shotgun (WGS) entry which is preliminary data.</text>
</comment>
<reference evidence="4" key="1">
    <citation type="submission" date="2022-07" db="EMBL/GenBank/DDBJ databases">
        <title>Draft genome sequence of Zalerion maritima ATCC 34329, a (micro)plastics degrading marine fungus.</title>
        <authorList>
            <person name="Paco A."/>
            <person name="Goncalves M.F.M."/>
            <person name="Rocha-Santos T.A.P."/>
            <person name="Alves A."/>
        </authorList>
    </citation>
    <scope>NUCLEOTIDE SEQUENCE</scope>
    <source>
        <strain evidence="4">ATCC 34329</strain>
    </source>
</reference>
<accession>A0AAD5WVX2</accession>
<dbReference type="Proteomes" id="UP001201980">
    <property type="component" value="Unassembled WGS sequence"/>
</dbReference>
<keyword evidence="5" id="KW-1185">Reference proteome</keyword>
<dbReference type="InterPro" id="IPR009737">
    <property type="entry name" value="Aim32/Apd1-like"/>
</dbReference>
<dbReference type="CDD" id="cd03062">
    <property type="entry name" value="TRX_Fd_Sucrase"/>
    <property type="match status" value="1"/>
</dbReference>
<comment type="similarity">
    <text evidence="1">Belongs to the AIM32 family.</text>
</comment>
<dbReference type="AlphaFoldDB" id="A0AAD5WVX2"/>
<feature type="compositionally biased region" description="Polar residues" evidence="3">
    <location>
        <begin position="31"/>
        <end position="52"/>
    </location>
</feature>
<feature type="region of interest" description="Disordered" evidence="3">
    <location>
        <begin position="26"/>
        <end position="52"/>
    </location>
</feature>